<reference evidence="2" key="1">
    <citation type="journal article" date="2019" name="Int. J. Syst. Evol. Microbiol.">
        <title>The Global Catalogue of Microorganisms (GCM) 10K type strain sequencing project: providing services to taxonomists for standard genome sequencing and annotation.</title>
        <authorList>
            <consortium name="The Broad Institute Genomics Platform"/>
            <consortium name="The Broad Institute Genome Sequencing Center for Infectious Disease"/>
            <person name="Wu L."/>
            <person name="Ma J."/>
        </authorList>
    </citation>
    <scope>NUCLEOTIDE SEQUENCE [LARGE SCALE GENOMIC DNA]</scope>
    <source>
        <strain evidence="2">CCM 8609</strain>
    </source>
</reference>
<evidence type="ECO:0008006" key="3">
    <source>
        <dbReference type="Google" id="ProtNLM"/>
    </source>
</evidence>
<comment type="caution">
    <text evidence="1">The sequence shown here is derived from an EMBL/GenBank/DDBJ whole genome shotgun (WGS) entry which is preliminary data.</text>
</comment>
<evidence type="ECO:0000313" key="2">
    <source>
        <dbReference type="Proteomes" id="UP000603295"/>
    </source>
</evidence>
<name>A0ABQ2C756_9LACO</name>
<dbReference type="RefSeq" id="WP_153710886.1">
    <property type="nucleotide sequence ID" value="NZ_BMDS01000011.1"/>
</dbReference>
<dbReference type="EMBL" id="BMDS01000011">
    <property type="protein sequence ID" value="GGI64181.1"/>
    <property type="molecule type" value="Genomic_DNA"/>
</dbReference>
<evidence type="ECO:0000313" key="1">
    <source>
        <dbReference type="EMBL" id="GGI64181.1"/>
    </source>
</evidence>
<proteinExistence type="predicted"/>
<keyword evidence="2" id="KW-1185">Reference proteome</keyword>
<protein>
    <recommendedName>
        <fullName evidence="3">TIR domain-containing protein</fullName>
    </recommendedName>
</protein>
<dbReference type="Proteomes" id="UP000603295">
    <property type="component" value="Unassembled WGS sequence"/>
</dbReference>
<gene>
    <name evidence="1" type="ORF">GCM10011459_20150</name>
</gene>
<sequence length="270" mass="31809">MYKAFELEIESKRDIDFISVIPNGINNYREQINDVRQSFIKNIQKNIQLKDEREVVDVSKLKELWFPQEKYDCFISHSHKDVDIANNLACWLKNEFGLNAFVDSTVWGYSDDLLYRIDNDYCLLENNGKRVFDYNKRNYTTTQIHIILVSALREMIADCECILFLNTDNSISFDMSKEVTDSAWIFDELQTIRFIQKKLPKREVKSVTDKSIPVKDSVPLFKYSVNKEIGKLAKIDIETLVEWKNRCRSNKLNDIPTHPLDVLYKIVKEE</sequence>
<dbReference type="Gene3D" id="3.40.50.10140">
    <property type="entry name" value="Toll/interleukin-1 receptor homology (TIR) domain"/>
    <property type="match status" value="1"/>
</dbReference>
<organism evidence="1 2">
    <name type="scientific">Limosilactobacillus caviae</name>
    <dbReference type="NCBI Taxonomy" id="1769424"/>
    <lineage>
        <taxon>Bacteria</taxon>
        <taxon>Bacillati</taxon>
        <taxon>Bacillota</taxon>
        <taxon>Bacilli</taxon>
        <taxon>Lactobacillales</taxon>
        <taxon>Lactobacillaceae</taxon>
        <taxon>Limosilactobacillus</taxon>
    </lineage>
</organism>
<dbReference type="InterPro" id="IPR035897">
    <property type="entry name" value="Toll_tir_struct_dom_sf"/>
</dbReference>
<dbReference type="SUPFAM" id="SSF52200">
    <property type="entry name" value="Toll/Interleukin receptor TIR domain"/>
    <property type="match status" value="1"/>
</dbReference>
<accession>A0ABQ2C756</accession>